<evidence type="ECO:0000259" key="2">
    <source>
        <dbReference type="PROSITE" id="PS50056"/>
    </source>
</evidence>
<feature type="domain" description="Tyrosine specific protein phosphatases" evidence="2">
    <location>
        <begin position="94"/>
        <end position="164"/>
    </location>
</feature>
<dbReference type="InterPro" id="IPR029021">
    <property type="entry name" value="Prot-tyrosine_phosphatase-like"/>
</dbReference>
<dbReference type="PANTHER" id="PTHR10367">
    <property type="entry name" value="MRNA-CAPPING ENZYME"/>
    <property type="match status" value="1"/>
</dbReference>
<dbReference type="PROSITE" id="PS00383">
    <property type="entry name" value="TYR_PHOSPHATASE_1"/>
    <property type="match status" value="1"/>
</dbReference>
<dbReference type="InterPro" id="IPR000387">
    <property type="entry name" value="Tyr_Pase_dom"/>
</dbReference>
<protein>
    <submittedName>
        <fullName evidence="3">Oidioi.mRNA.OKI2018_I69.XSR.g13498.t1.cds</fullName>
    </submittedName>
</protein>
<dbReference type="InterPro" id="IPR016130">
    <property type="entry name" value="Tyr_Pase_AS"/>
</dbReference>
<dbReference type="InterPro" id="IPR051029">
    <property type="entry name" value="mRNA_Capping_Enz/RNA_Phosphat"/>
</dbReference>
<dbReference type="PANTHER" id="PTHR10367:SF17">
    <property type="entry name" value="MRNA-CAPPING ENZYME"/>
    <property type="match status" value="1"/>
</dbReference>
<feature type="compositionally biased region" description="Basic and acidic residues" evidence="1">
    <location>
        <begin position="212"/>
        <end position="224"/>
    </location>
</feature>
<dbReference type="InterPro" id="IPR000340">
    <property type="entry name" value="Dual-sp_phosphatase_cat-dom"/>
</dbReference>
<sequence length="271" mass="31249">MPNRSLPDNWLNCPQFGETIEGVVPIKVPLDPQYRYAREKRWSWEEALAKYPQIGLVVDLTNTDRYYDKQQLYDQDIEYIKAKMPGHGQIPSRREIFTLAGKINGFIEEHPDKIVAVHCTHGFNRTGFLVCAYLHLHKEYTIPRAVESFAKVRQGGIYRTEIIQALHDFYHDEKKRRKIPRGPKKASQKKKKEEPEREVTVIVDKPQKKERKVSVEKARSESRRGSGSKGSRGSKPHFASASCNPLDAIDSRDTETPVWIIPSRRSKGPKN</sequence>
<name>A0ABN7SDZ4_OIKDI</name>
<evidence type="ECO:0000256" key="1">
    <source>
        <dbReference type="SAM" id="MobiDB-lite"/>
    </source>
</evidence>
<dbReference type="EMBL" id="OU015569">
    <property type="protein sequence ID" value="CAG5094373.1"/>
    <property type="molecule type" value="Genomic_DNA"/>
</dbReference>
<accession>A0ABN7SDZ4</accession>
<evidence type="ECO:0000313" key="4">
    <source>
        <dbReference type="Proteomes" id="UP001158576"/>
    </source>
</evidence>
<gene>
    <name evidence="3" type="ORF">OKIOD_LOCUS5056</name>
</gene>
<evidence type="ECO:0000313" key="3">
    <source>
        <dbReference type="EMBL" id="CAG5094373.1"/>
    </source>
</evidence>
<dbReference type="SUPFAM" id="SSF52799">
    <property type="entry name" value="(Phosphotyrosine protein) phosphatases II"/>
    <property type="match status" value="1"/>
</dbReference>
<feature type="region of interest" description="Disordered" evidence="1">
    <location>
        <begin position="173"/>
        <end position="271"/>
    </location>
</feature>
<organism evidence="3 4">
    <name type="scientific">Oikopleura dioica</name>
    <name type="common">Tunicate</name>
    <dbReference type="NCBI Taxonomy" id="34765"/>
    <lineage>
        <taxon>Eukaryota</taxon>
        <taxon>Metazoa</taxon>
        <taxon>Chordata</taxon>
        <taxon>Tunicata</taxon>
        <taxon>Appendicularia</taxon>
        <taxon>Copelata</taxon>
        <taxon>Oikopleuridae</taxon>
        <taxon>Oikopleura</taxon>
    </lineage>
</organism>
<dbReference type="PROSITE" id="PS50056">
    <property type="entry name" value="TYR_PHOSPHATASE_2"/>
    <property type="match status" value="1"/>
</dbReference>
<dbReference type="Gene3D" id="3.90.190.10">
    <property type="entry name" value="Protein tyrosine phosphatase superfamily"/>
    <property type="match status" value="1"/>
</dbReference>
<dbReference type="Proteomes" id="UP001158576">
    <property type="component" value="Chromosome XSR"/>
</dbReference>
<keyword evidence="4" id="KW-1185">Reference proteome</keyword>
<reference evidence="3 4" key="1">
    <citation type="submission" date="2021-04" db="EMBL/GenBank/DDBJ databases">
        <authorList>
            <person name="Bliznina A."/>
        </authorList>
    </citation>
    <scope>NUCLEOTIDE SEQUENCE [LARGE SCALE GENOMIC DNA]</scope>
</reference>
<dbReference type="Pfam" id="PF00782">
    <property type="entry name" value="DSPc"/>
    <property type="match status" value="1"/>
</dbReference>
<feature type="compositionally biased region" description="Basic residues" evidence="1">
    <location>
        <begin position="174"/>
        <end position="190"/>
    </location>
</feature>
<proteinExistence type="predicted"/>